<evidence type="ECO:0000256" key="5">
    <source>
        <dbReference type="ARBA" id="ARBA00022985"/>
    </source>
</evidence>
<evidence type="ECO:0000313" key="10">
    <source>
        <dbReference type="Proteomes" id="UP000001036"/>
    </source>
</evidence>
<protein>
    <submittedName>
        <fullName evidence="9">Glycosyl transferase, group 2 family protein</fullName>
        <ecNumber evidence="9">2.4.1.-</ecNumber>
    </submittedName>
</protein>
<evidence type="ECO:0000256" key="1">
    <source>
        <dbReference type="ARBA" id="ARBA00022475"/>
    </source>
</evidence>
<dbReference type="Gene3D" id="3.90.550.10">
    <property type="entry name" value="Spore Coat Polysaccharide Biosynthesis Protein SpsA, Chain A"/>
    <property type="match status" value="1"/>
</dbReference>
<keyword evidence="5" id="KW-0448">Lipopolysaccharide biosynthesis</keyword>
<keyword evidence="10" id="KW-1185">Reference proteome</keyword>
<feature type="domain" description="Glycosyltransferase 2-like" evidence="8">
    <location>
        <begin position="8"/>
        <end position="168"/>
    </location>
</feature>
<keyword evidence="4" id="KW-0812">Transmembrane</keyword>
<dbReference type="OrthoDB" id="8617393at2"/>
<organism evidence="9 10">
    <name type="scientific">Cellvibrio japonicus (strain Ueda107)</name>
    <name type="common">Pseudomonas fluorescens subsp. cellulosa</name>
    <dbReference type="NCBI Taxonomy" id="498211"/>
    <lineage>
        <taxon>Bacteria</taxon>
        <taxon>Pseudomonadati</taxon>
        <taxon>Pseudomonadota</taxon>
        <taxon>Gammaproteobacteria</taxon>
        <taxon>Cellvibrionales</taxon>
        <taxon>Cellvibrionaceae</taxon>
        <taxon>Cellvibrio</taxon>
    </lineage>
</organism>
<dbReference type="PANTHER" id="PTHR48090">
    <property type="entry name" value="UNDECAPRENYL-PHOSPHATE 4-DEOXY-4-FORMAMIDO-L-ARABINOSE TRANSFERASE-RELATED"/>
    <property type="match status" value="1"/>
</dbReference>
<gene>
    <name evidence="9" type="ordered locus">CJA_3448</name>
</gene>
<keyword evidence="7" id="KW-0472">Membrane</keyword>
<keyword evidence="2 9" id="KW-0328">Glycosyltransferase</keyword>
<proteinExistence type="predicted"/>
<evidence type="ECO:0000256" key="3">
    <source>
        <dbReference type="ARBA" id="ARBA00022679"/>
    </source>
</evidence>
<keyword evidence="3 9" id="KW-0808">Transferase</keyword>
<evidence type="ECO:0000313" key="9">
    <source>
        <dbReference type="EMBL" id="ACE83373.1"/>
    </source>
</evidence>
<dbReference type="Pfam" id="PF00535">
    <property type="entry name" value="Glycos_transf_2"/>
    <property type="match status" value="1"/>
</dbReference>
<dbReference type="EC" id="2.4.1.-" evidence="9"/>
<reference evidence="9 10" key="1">
    <citation type="journal article" date="2008" name="J. Bacteriol.">
        <title>Insights into plant cell wall degradation from the genome sequence of the soil bacterium Cellvibrio japonicus.</title>
        <authorList>
            <person name="Deboy R.T."/>
            <person name="Mongodin E.F."/>
            <person name="Fouts D.E."/>
            <person name="Tailford L.E."/>
            <person name="Khouri H."/>
            <person name="Emerson J.B."/>
            <person name="Mohamoud Y."/>
            <person name="Watkins K."/>
            <person name="Henrissat B."/>
            <person name="Gilbert H.J."/>
            <person name="Nelson K.E."/>
        </authorList>
    </citation>
    <scope>NUCLEOTIDE SEQUENCE [LARGE SCALE GENOMIC DNA]</scope>
    <source>
        <strain evidence="9 10">Ueda107</strain>
    </source>
</reference>
<dbReference type="HOGENOM" id="CLU_1021932_0_0_6"/>
<dbReference type="PANTHER" id="PTHR48090:SF3">
    <property type="entry name" value="UNDECAPRENYL-PHOSPHATE 4-DEOXY-4-FORMAMIDO-L-ARABINOSE TRANSFERASE"/>
    <property type="match status" value="1"/>
</dbReference>
<dbReference type="AlphaFoldDB" id="B3PFZ4"/>
<keyword evidence="6" id="KW-1133">Transmembrane helix</keyword>
<dbReference type="Proteomes" id="UP000001036">
    <property type="component" value="Chromosome"/>
</dbReference>
<dbReference type="InterPro" id="IPR050256">
    <property type="entry name" value="Glycosyltransferase_2"/>
</dbReference>
<dbReference type="InterPro" id="IPR029044">
    <property type="entry name" value="Nucleotide-diphossugar_trans"/>
</dbReference>
<evidence type="ECO:0000256" key="6">
    <source>
        <dbReference type="ARBA" id="ARBA00022989"/>
    </source>
</evidence>
<name>B3PFZ4_CELJU</name>
<dbReference type="STRING" id="498211.CJA_3448"/>
<dbReference type="GO" id="GO:0009103">
    <property type="term" value="P:lipopolysaccharide biosynthetic process"/>
    <property type="evidence" value="ECO:0007669"/>
    <property type="project" value="UniProtKB-KW"/>
</dbReference>
<dbReference type="GO" id="GO:0016757">
    <property type="term" value="F:glycosyltransferase activity"/>
    <property type="evidence" value="ECO:0007669"/>
    <property type="project" value="UniProtKB-KW"/>
</dbReference>
<dbReference type="RefSeq" id="WP_012489023.1">
    <property type="nucleotide sequence ID" value="NC_010995.1"/>
</dbReference>
<dbReference type="GO" id="GO:0005886">
    <property type="term" value="C:plasma membrane"/>
    <property type="evidence" value="ECO:0007669"/>
    <property type="project" value="TreeGrafter"/>
</dbReference>
<evidence type="ECO:0000256" key="4">
    <source>
        <dbReference type="ARBA" id="ARBA00022692"/>
    </source>
</evidence>
<dbReference type="KEGG" id="cja:CJA_3448"/>
<sequence>MKFPVFLSVVLTVKNQSDSIESILKNATQILAPLVSDYEIIIIDNASNDNTIPLLKRITSDSGLPNLQIYALTKEVDIDTASWVGVENSLGDYVAIIDPFSNDFNFIETMLAKAVDGTDVVFARNTAKQKIGTIYHLGSWIFNSVYKKLNGVNLSKEAPQFRVLNKKIINFILQHKQPALAYRHLPATGGFNKTILDYYYINSDLKSKNITESIDKSIKLLVSTTRAPMRLVTALAWWIMSDNIKGIRIDLDNPGSCKAISVDDIGLYKRIF</sequence>
<evidence type="ECO:0000256" key="2">
    <source>
        <dbReference type="ARBA" id="ARBA00022676"/>
    </source>
</evidence>
<dbReference type="EMBL" id="CP000934">
    <property type="protein sequence ID" value="ACE83373.1"/>
    <property type="molecule type" value="Genomic_DNA"/>
</dbReference>
<dbReference type="eggNOG" id="COG0463">
    <property type="taxonomic scope" value="Bacteria"/>
</dbReference>
<evidence type="ECO:0000259" key="8">
    <source>
        <dbReference type="Pfam" id="PF00535"/>
    </source>
</evidence>
<dbReference type="InterPro" id="IPR001173">
    <property type="entry name" value="Glyco_trans_2-like"/>
</dbReference>
<dbReference type="SUPFAM" id="SSF53448">
    <property type="entry name" value="Nucleotide-diphospho-sugar transferases"/>
    <property type="match status" value="1"/>
</dbReference>
<accession>B3PFZ4</accession>
<evidence type="ECO:0000256" key="7">
    <source>
        <dbReference type="ARBA" id="ARBA00023136"/>
    </source>
</evidence>
<keyword evidence="1" id="KW-1003">Cell membrane</keyword>